<evidence type="ECO:0000256" key="1">
    <source>
        <dbReference type="ARBA" id="ARBA00004651"/>
    </source>
</evidence>
<sequence>MTSASPHNGTNCVRQALTLGTPHKLIIGLTLTLIAGGTVVGNVLAIVSVCVVQRARRPPNYLLASLAGADLSVALAVLPFAIATDLTGGEWPFGSVFCDIFIALDVVCCSASIMTLCLISVDRYLRITRPLTYPARQNGRTMAKMIVGVWIFSASVTLPPLFGWALNVNGNRVCLISQDFGYTVYSTVTAFYLPTAIMLVMYYKIFRAAQRSAASLPSPSEEGGSRAPEARLPCRGAARRAGPLKGEEKAAATLGTLVGVFTVCWLPFFVQSTARPFICGIDCSCFPLGLERALLWLGYANSLLNPFIYAFFSQDLRSTYKDLLRGRCRKMNRRFLGGGV</sequence>
<feature type="transmembrane region" description="Helical" evidence="11">
    <location>
        <begin position="182"/>
        <end position="203"/>
    </location>
</feature>
<name>A0A401PXL6_SCYTO</name>
<evidence type="ECO:0000256" key="7">
    <source>
        <dbReference type="ARBA" id="ARBA00023157"/>
    </source>
</evidence>
<comment type="subcellular location">
    <subcellularLocation>
        <location evidence="1">Cell membrane</location>
        <topology evidence="1">Multi-pass membrane protein</topology>
    </subcellularLocation>
</comment>
<dbReference type="GO" id="GO:0043410">
    <property type="term" value="P:positive regulation of MAPK cascade"/>
    <property type="evidence" value="ECO:0007669"/>
    <property type="project" value="TreeGrafter"/>
</dbReference>
<dbReference type="InterPro" id="IPR017452">
    <property type="entry name" value="GPCR_Rhodpsn_7TM"/>
</dbReference>
<accession>A0A401PXL6</accession>
<feature type="transmembrane region" description="Helical" evidence="11">
    <location>
        <begin position="25"/>
        <end position="49"/>
    </location>
</feature>
<evidence type="ECO:0000256" key="2">
    <source>
        <dbReference type="ARBA" id="ARBA00022475"/>
    </source>
</evidence>
<dbReference type="PRINTS" id="PR00534">
    <property type="entry name" value="MCRFAMILY"/>
</dbReference>
<dbReference type="EMBL" id="BFAA01009044">
    <property type="protein sequence ID" value="GCB77783.1"/>
    <property type="molecule type" value="Genomic_DNA"/>
</dbReference>
<comment type="similarity">
    <text evidence="10">Belongs to the G-protein coupled receptor 1 family.</text>
</comment>
<dbReference type="PRINTS" id="PR00237">
    <property type="entry name" value="GPCRRHODOPSN"/>
</dbReference>
<keyword evidence="3 10" id="KW-0812">Transmembrane</keyword>
<dbReference type="OMA" id="TFCNIFI"/>
<dbReference type="Pfam" id="PF00001">
    <property type="entry name" value="7tm_1"/>
    <property type="match status" value="1"/>
</dbReference>
<dbReference type="PROSITE" id="PS00237">
    <property type="entry name" value="G_PROTEIN_RECEP_F1_1"/>
    <property type="match status" value="1"/>
</dbReference>
<dbReference type="STRING" id="75743.A0A401PXL6"/>
<dbReference type="SUPFAM" id="SSF81321">
    <property type="entry name" value="Family A G protein-coupled receptor-like"/>
    <property type="match status" value="1"/>
</dbReference>
<keyword evidence="2" id="KW-1003">Cell membrane</keyword>
<feature type="transmembrane region" description="Helical" evidence="11">
    <location>
        <begin position="293"/>
        <end position="312"/>
    </location>
</feature>
<dbReference type="GO" id="GO:0004977">
    <property type="term" value="F:melanocortin receptor activity"/>
    <property type="evidence" value="ECO:0007669"/>
    <property type="project" value="InterPro"/>
</dbReference>
<gene>
    <name evidence="13" type="ORF">scyTo_0015711</name>
</gene>
<dbReference type="PANTHER" id="PTHR24248">
    <property type="entry name" value="ADRENERGIC RECEPTOR-RELATED G-PROTEIN COUPLED RECEPTOR"/>
    <property type="match status" value="1"/>
</dbReference>
<dbReference type="PANTHER" id="PTHR24248:SF199">
    <property type="entry name" value="IP13425P-RELATED"/>
    <property type="match status" value="1"/>
</dbReference>
<evidence type="ECO:0000256" key="9">
    <source>
        <dbReference type="ARBA" id="ARBA00023224"/>
    </source>
</evidence>
<feature type="transmembrane region" description="Helical" evidence="11">
    <location>
        <begin position="94"/>
        <end position="121"/>
    </location>
</feature>
<keyword evidence="9 10" id="KW-0807">Transducer</keyword>
<protein>
    <recommendedName>
        <fullName evidence="12">G-protein coupled receptors family 1 profile domain-containing protein</fullName>
    </recommendedName>
</protein>
<evidence type="ECO:0000256" key="4">
    <source>
        <dbReference type="ARBA" id="ARBA00022989"/>
    </source>
</evidence>
<dbReference type="InterPro" id="IPR000276">
    <property type="entry name" value="GPCR_Rhodpsn"/>
</dbReference>
<keyword evidence="14" id="KW-1185">Reference proteome</keyword>
<dbReference type="PROSITE" id="PS50262">
    <property type="entry name" value="G_PROTEIN_RECEP_F1_2"/>
    <property type="match status" value="1"/>
</dbReference>
<keyword evidence="4 11" id="KW-1133">Transmembrane helix</keyword>
<feature type="transmembrane region" description="Helical" evidence="11">
    <location>
        <begin position="142"/>
        <end position="162"/>
    </location>
</feature>
<evidence type="ECO:0000256" key="5">
    <source>
        <dbReference type="ARBA" id="ARBA00023040"/>
    </source>
</evidence>
<dbReference type="CDD" id="cd15329">
    <property type="entry name" value="7tmA_5-HT7"/>
    <property type="match status" value="1"/>
</dbReference>
<proteinExistence type="inferred from homology"/>
<dbReference type="GO" id="GO:0004993">
    <property type="term" value="F:G protein-coupled serotonin receptor activity"/>
    <property type="evidence" value="ECO:0007669"/>
    <property type="project" value="UniProtKB-ARBA"/>
</dbReference>
<feature type="transmembrane region" description="Helical" evidence="11">
    <location>
        <begin position="250"/>
        <end position="268"/>
    </location>
</feature>
<dbReference type="AlphaFoldDB" id="A0A401PXL6"/>
<dbReference type="InterPro" id="IPR001671">
    <property type="entry name" value="Melcrt_ACTH_rcpt"/>
</dbReference>
<reference evidence="13 14" key="1">
    <citation type="journal article" date="2018" name="Nat. Ecol. Evol.">
        <title>Shark genomes provide insights into elasmobranch evolution and the origin of vertebrates.</title>
        <authorList>
            <person name="Hara Y"/>
            <person name="Yamaguchi K"/>
            <person name="Onimaru K"/>
            <person name="Kadota M"/>
            <person name="Koyanagi M"/>
            <person name="Keeley SD"/>
            <person name="Tatsumi K"/>
            <person name="Tanaka K"/>
            <person name="Motone F"/>
            <person name="Kageyama Y"/>
            <person name="Nozu R"/>
            <person name="Adachi N"/>
            <person name="Nishimura O"/>
            <person name="Nakagawa R"/>
            <person name="Tanegashima C"/>
            <person name="Kiyatake I"/>
            <person name="Matsumoto R"/>
            <person name="Murakumo K"/>
            <person name="Nishida K"/>
            <person name="Terakita A"/>
            <person name="Kuratani S"/>
            <person name="Sato K"/>
            <person name="Hyodo S Kuraku.S."/>
        </authorList>
    </citation>
    <scope>NUCLEOTIDE SEQUENCE [LARGE SCALE GENOMIC DNA]</scope>
</reference>
<evidence type="ECO:0000256" key="6">
    <source>
        <dbReference type="ARBA" id="ARBA00023136"/>
    </source>
</evidence>
<keyword evidence="7" id="KW-1015">Disulfide bond</keyword>
<evidence type="ECO:0000313" key="14">
    <source>
        <dbReference type="Proteomes" id="UP000288216"/>
    </source>
</evidence>
<dbReference type="GO" id="GO:0005886">
    <property type="term" value="C:plasma membrane"/>
    <property type="evidence" value="ECO:0007669"/>
    <property type="project" value="UniProtKB-SubCell"/>
</dbReference>
<feature type="transmembrane region" description="Helical" evidence="11">
    <location>
        <begin position="61"/>
        <end position="82"/>
    </location>
</feature>
<dbReference type="OrthoDB" id="10063595at2759"/>
<evidence type="ECO:0000256" key="11">
    <source>
        <dbReference type="SAM" id="Phobius"/>
    </source>
</evidence>
<keyword evidence="8 10" id="KW-0675">Receptor</keyword>
<dbReference type="GO" id="GO:0071880">
    <property type="term" value="P:adenylate cyclase-activating adrenergic receptor signaling pathway"/>
    <property type="evidence" value="ECO:0007669"/>
    <property type="project" value="TreeGrafter"/>
</dbReference>
<evidence type="ECO:0000256" key="10">
    <source>
        <dbReference type="RuleBase" id="RU000688"/>
    </source>
</evidence>
<evidence type="ECO:0000313" key="13">
    <source>
        <dbReference type="EMBL" id="GCB77783.1"/>
    </source>
</evidence>
<dbReference type="Proteomes" id="UP000288216">
    <property type="component" value="Unassembled WGS sequence"/>
</dbReference>
<evidence type="ECO:0000256" key="8">
    <source>
        <dbReference type="ARBA" id="ARBA00023170"/>
    </source>
</evidence>
<keyword evidence="5 10" id="KW-0297">G-protein coupled receptor</keyword>
<organism evidence="13 14">
    <name type="scientific">Scyliorhinus torazame</name>
    <name type="common">Cloudy catshark</name>
    <name type="synonym">Catulus torazame</name>
    <dbReference type="NCBI Taxonomy" id="75743"/>
    <lineage>
        <taxon>Eukaryota</taxon>
        <taxon>Metazoa</taxon>
        <taxon>Chordata</taxon>
        <taxon>Craniata</taxon>
        <taxon>Vertebrata</taxon>
        <taxon>Chondrichthyes</taxon>
        <taxon>Elasmobranchii</taxon>
        <taxon>Galeomorphii</taxon>
        <taxon>Galeoidea</taxon>
        <taxon>Carcharhiniformes</taxon>
        <taxon>Scyliorhinidae</taxon>
        <taxon>Scyliorhinus</taxon>
    </lineage>
</organism>
<evidence type="ECO:0000259" key="12">
    <source>
        <dbReference type="PROSITE" id="PS50262"/>
    </source>
</evidence>
<comment type="caution">
    <text evidence="13">The sequence shown here is derived from an EMBL/GenBank/DDBJ whole genome shotgun (WGS) entry which is preliminary data.</text>
</comment>
<dbReference type="Gene3D" id="1.20.1070.10">
    <property type="entry name" value="Rhodopsin 7-helix transmembrane proteins"/>
    <property type="match status" value="1"/>
</dbReference>
<keyword evidence="6 11" id="KW-0472">Membrane</keyword>
<feature type="domain" description="G-protein coupled receptors family 1 profile" evidence="12">
    <location>
        <begin position="41"/>
        <end position="309"/>
    </location>
</feature>
<evidence type="ECO:0000256" key="3">
    <source>
        <dbReference type="ARBA" id="ARBA00022692"/>
    </source>
</evidence>